<evidence type="ECO:0000313" key="1">
    <source>
        <dbReference type="EMBL" id="KAK7686037.1"/>
    </source>
</evidence>
<name>A0AAW0G892_9APHY</name>
<reference evidence="1 2" key="1">
    <citation type="submission" date="2022-09" db="EMBL/GenBank/DDBJ databases">
        <authorList>
            <person name="Palmer J.M."/>
        </authorList>
    </citation>
    <scope>NUCLEOTIDE SEQUENCE [LARGE SCALE GENOMIC DNA]</scope>
    <source>
        <strain evidence="1 2">DSM 7382</strain>
    </source>
</reference>
<dbReference type="EMBL" id="JASBNA010000018">
    <property type="protein sequence ID" value="KAK7686037.1"/>
    <property type="molecule type" value="Genomic_DNA"/>
</dbReference>
<proteinExistence type="predicted"/>
<comment type="caution">
    <text evidence="1">The sequence shown here is derived from an EMBL/GenBank/DDBJ whole genome shotgun (WGS) entry which is preliminary data.</text>
</comment>
<sequence length="136" mass="14825">MVSSSNEARARVGATGSLEFGMWICVYVYVHADPESSSLDNVESDHHICDLVITVDGLTNGADGQLHSKTHPSIQIMTIYSFESTLGRLLKHDCMVSLPDSFICPACIDSGEKCSRTGLIYFTTPIMGFARCSVEE</sequence>
<dbReference type="AlphaFoldDB" id="A0AAW0G892"/>
<gene>
    <name evidence="1" type="ORF">QCA50_010849</name>
</gene>
<dbReference type="Proteomes" id="UP001385951">
    <property type="component" value="Unassembled WGS sequence"/>
</dbReference>
<accession>A0AAW0G892</accession>
<evidence type="ECO:0000313" key="2">
    <source>
        <dbReference type="Proteomes" id="UP001385951"/>
    </source>
</evidence>
<organism evidence="1 2">
    <name type="scientific">Cerrena zonata</name>
    <dbReference type="NCBI Taxonomy" id="2478898"/>
    <lineage>
        <taxon>Eukaryota</taxon>
        <taxon>Fungi</taxon>
        <taxon>Dikarya</taxon>
        <taxon>Basidiomycota</taxon>
        <taxon>Agaricomycotina</taxon>
        <taxon>Agaricomycetes</taxon>
        <taxon>Polyporales</taxon>
        <taxon>Cerrenaceae</taxon>
        <taxon>Cerrena</taxon>
    </lineage>
</organism>
<protein>
    <submittedName>
        <fullName evidence="1">Uncharacterized protein</fullName>
    </submittedName>
</protein>
<keyword evidence="2" id="KW-1185">Reference proteome</keyword>